<feature type="non-terminal residue" evidence="4">
    <location>
        <position position="1"/>
    </location>
</feature>
<evidence type="ECO:0000313" key="4">
    <source>
        <dbReference type="EMBL" id="TFK81669.1"/>
    </source>
</evidence>
<evidence type="ECO:0000259" key="2">
    <source>
        <dbReference type="Pfam" id="PF14214"/>
    </source>
</evidence>
<protein>
    <submittedName>
        <fullName evidence="4">Uncharacterized protein</fullName>
    </submittedName>
</protein>
<feature type="compositionally biased region" description="Acidic residues" evidence="1">
    <location>
        <begin position="298"/>
        <end position="307"/>
    </location>
</feature>
<sequence>APMDEFATLTKQELTDLARGGLVLTRDARATKASMLTYMLANGSEELLSAMRSVILQKEETRKRRRAETQQERRVAQRVQDPMSDAVDPSRYLQLPSEEERKECSRQFLAATALASAVCAVCAREVSVGADRVEEHALSSFSHRARLKPVRSHPAHTLYDGCLLEPAGVRAAGATLQRGMRGTVSTYELHGQGIADMVDGGLLPRMPSVLASVISVTFMGIGPLPKQWLRATFRVRRPVVANALRLLQRQHRHYGTVTICEERLRALPEDDVPEELLRVMRQSPDGDVALQEHGGYVPEDDDEDEPVEQPQASRAAEGDAVAQTGPDVIPLHISGSIDTDLSRMTANEMMLWGLQNLWKTSGEGGYSVRHGRQPVSDFGRPMRSASVTNTSSAPPDTANAEPMPPNYFERAFPCLFPYGVGGMEGIQSVRLSLSEHVQWAMLYHDRRFRVHETFPFVAFGIQQRRQALGSARIQMKRRTFDQEVAILSSITNASLQRASELEANHQPLTDPAILLLKRLVHGAAGRVQGTDAGRYKIRSQIWSTCLVYGAPSMWITINPSDIHDPVAQVFAGADIDMDEFLSKAGPNADERAKAIADDPFAAARFFHFLVKTICETLFQIRVTPYAVKTSMGVLGRPTAYIGAIESQGRGSLHLHMLLWLENTPRTDELHAMLQTEPFRARIVAYIQANLRAYLPGLESAQTVRGIPKDKDIPYSRPPHPDCADYDELCKQYELRLARAQQVHTCKIGRCLRYDHKGVLSCKRRAPFEASTDDYVTAEGRWGQKRLYRYMNGWIPAVLVHGRCNNDGKLLTNGSDTKNITFYVSSYAGKKQAKNHNLSAIMADGFAYHEAHPRPEYVANLREQHRLLLFRLVNAVNREQELSGPMVVSYLMGWGDVKASHTYSPLFWSSFVSALVRAFPTINRPRR</sequence>
<dbReference type="EMBL" id="ML211574">
    <property type="protein sequence ID" value="TFK81669.1"/>
    <property type="molecule type" value="Genomic_DNA"/>
</dbReference>
<gene>
    <name evidence="4" type="ORF">K466DRAFT_501752</name>
</gene>
<feature type="region of interest" description="Disordered" evidence="1">
    <location>
        <begin position="282"/>
        <end position="327"/>
    </location>
</feature>
<feature type="region of interest" description="Disordered" evidence="1">
    <location>
        <begin position="372"/>
        <end position="400"/>
    </location>
</feature>
<feature type="compositionally biased region" description="Polar residues" evidence="1">
    <location>
        <begin position="385"/>
        <end position="394"/>
    </location>
</feature>
<feature type="compositionally biased region" description="Basic and acidic residues" evidence="1">
    <location>
        <begin position="60"/>
        <end position="75"/>
    </location>
</feature>
<dbReference type="AlphaFoldDB" id="A0A5C3NY15"/>
<feature type="region of interest" description="Disordered" evidence="1">
    <location>
        <begin position="60"/>
        <end position="89"/>
    </location>
</feature>
<dbReference type="InParanoid" id="A0A5C3NY15"/>
<dbReference type="Pfam" id="PF14214">
    <property type="entry name" value="Helitron_like_N"/>
    <property type="match status" value="1"/>
</dbReference>
<dbReference type="InterPro" id="IPR046700">
    <property type="entry name" value="DUF6570"/>
</dbReference>
<feature type="domain" description="DUF6570" evidence="3">
    <location>
        <begin position="173"/>
        <end position="265"/>
    </location>
</feature>
<accession>A0A5C3NY15</accession>
<evidence type="ECO:0000259" key="3">
    <source>
        <dbReference type="Pfam" id="PF20209"/>
    </source>
</evidence>
<feature type="domain" description="Helitron helicase-like" evidence="2">
    <location>
        <begin position="436"/>
        <end position="658"/>
    </location>
</feature>
<name>A0A5C3NY15_9APHY</name>
<reference evidence="4 5" key="1">
    <citation type="journal article" date="2019" name="Nat. Ecol. Evol.">
        <title>Megaphylogeny resolves global patterns of mushroom evolution.</title>
        <authorList>
            <person name="Varga T."/>
            <person name="Krizsan K."/>
            <person name="Foldi C."/>
            <person name="Dima B."/>
            <person name="Sanchez-Garcia M."/>
            <person name="Sanchez-Ramirez S."/>
            <person name="Szollosi G.J."/>
            <person name="Szarkandi J.G."/>
            <person name="Papp V."/>
            <person name="Albert L."/>
            <person name="Andreopoulos W."/>
            <person name="Angelini C."/>
            <person name="Antonin V."/>
            <person name="Barry K.W."/>
            <person name="Bougher N.L."/>
            <person name="Buchanan P."/>
            <person name="Buyck B."/>
            <person name="Bense V."/>
            <person name="Catcheside P."/>
            <person name="Chovatia M."/>
            <person name="Cooper J."/>
            <person name="Damon W."/>
            <person name="Desjardin D."/>
            <person name="Finy P."/>
            <person name="Geml J."/>
            <person name="Haridas S."/>
            <person name="Hughes K."/>
            <person name="Justo A."/>
            <person name="Karasinski D."/>
            <person name="Kautmanova I."/>
            <person name="Kiss B."/>
            <person name="Kocsube S."/>
            <person name="Kotiranta H."/>
            <person name="LaButti K.M."/>
            <person name="Lechner B.E."/>
            <person name="Liimatainen K."/>
            <person name="Lipzen A."/>
            <person name="Lukacs Z."/>
            <person name="Mihaltcheva S."/>
            <person name="Morgado L.N."/>
            <person name="Niskanen T."/>
            <person name="Noordeloos M.E."/>
            <person name="Ohm R.A."/>
            <person name="Ortiz-Santana B."/>
            <person name="Ovrebo C."/>
            <person name="Racz N."/>
            <person name="Riley R."/>
            <person name="Savchenko A."/>
            <person name="Shiryaev A."/>
            <person name="Soop K."/>
            <person name="Spirin V."/>
            <person name="Szebenyi C."/>
            <person name="Tomsovsky M."/>
            <person name="Tulloss R.E."/>
            <person name="Uehling J."/>
            <person name="Grigoriev I.V."/>
            <person name="Vagvolgyi C."/>
            <person name="Papp T."/>
            <person name="Martin F.M."/>
            <person name="Miettinen O."/>
            <person name="Hibbett D.S."/>
            <person name="Nagy L.G."/>
        </authorList>
    </citation>
    <scope>NUCLEOTIDE SEQUENCE [LARGE SCALE GENOMIC DNA]</scope>
    <source>
        <strain evidence="4 5">HHB13444</strain>
    </source>
</reference>
<proteinExistence type="predicted"/>
<evidence type="ECO:0000313" key="5">
    <source>
        <dbReference type="Proteomes" id="UP000308197"/>
    </source>
</evidence>
<evidence type="ECO:0000256" key="1">
    <source>
        <dbReference type="SAM" id="MobiDB-lite"/>
    </source>
</evidence>
<dbReference type="Proteomes" id="UP000308197">
    <property type="component" value="Unassembled WGS sequence"/>
</dbReference>
<dbReference type="Pfam" id="PF20209">
    <property type="entry name" value="DUF6570"/>
    <property type="match status" value="1"/>
</dbReference>
<keyword evidence="5" id="KW-1185">Reference proteome</keyword>
<organism evidence="4 5">
    <name type="scientific">Polyporus arcularius HHB13444</name>
    <dbReference type="NCBI Taxonomy" id="1314778"/>
    <lineage>
        <taxon>Eukaryota</taxon>
        <taxon>Fungi</taxon>
        <taxon>Dikarya</taxon>
        <taxon>Basidiomycota</taxon>
        <taxon>Agaricomycotina</taxon>
        <taxon>Agaricomycetes</taxon>
        <taxon>Polyporales</taxon>
        <taxon>Polyporaceae</taxon>
        <taxon>Polyporus</taxon>
    </lineage>
</organism>
<dbReference type="STRING" id="1314778.A0A5C3NY15"/>
<dbReference type="InterPro" id="IPR025476">
    <property type="entry name" value="Helitron_helicase-like"/>
</dbReference>